<dbReference type="UniPathway" id="UPA00196"/>
<feature type="transmembrane region" description="Helical" evidence="10">
    <location>
        <begin position="239"/>
        <end position="266"/>
    </location>
</feature>
<reference evidence="12 13" key="1">
    <citation type="submission" date="2019-01" db="EMBL/GenBank/DDBJ databases">
        <title>Draft Genome Sequencing of Zygosaccharomyces mellis Ca-7.</title>
        <authorList>
            <person name="Shiwa Y."/>
            <person name="Kanesaki Y."/>
            <person name="Ishige T."/>
            <person name="Mura K."/>
            <person name="Hori T."/>
            <person name="Tamura T."/>
        </authorList>
    </citation>
    <scope>NUCLEOTIDE SEQUENCE [LARGE SCALE GENOMIC DNA]</scope>
    <source>
        <strain evidence="12 13">Ca-7</strain>
    </source>
</reference>
<organism evidence="12 13">
    <name type="scientific">Zygosaccharomyces mellis</name>
    <dbReference type="NCBI Taxonomy" id="42258"/>
    <lineage>
        <taxon>Eukaryota</taxon>
        <taxon>Fungi</taxon>
        <taxon>Dikarya</taxon>
        <taxon>Ascomycota</taxon>
        <taxon>Saccharomycotina</taxon>
        <taxon>Saccharomycetes</taxon>
        <taxon>Saccharomycetales</taxon>
        <taxon>Saccharomycetaceae</taxon>
        <taxon>Zygosaccharomyces</taxon>
    </lineage>
</organism>
<comment type="subcellular location">
    <subcellularLocation>
        <location evidence="1">Endoplasmic reticulum membrane</location>
        <topology evidence="1">Multi-pass membrane protein</topology>
    </subcellularLocation>
</comment>
<dbReference type="InterPro" id="IPR047575">
    <property type="entry name" value="Sm"/>
</dbReference>
<feature type="transmembrane region" description="Helical" evidence="10">
    <location>
        <begin position="353"/>
        <end position="375"/>
    </location>
</feature>
<dbReference type="InterPro" id="IPR010920">
    <property type="entry name" value="LSM_dom_sf"/>
</dbReference>
<keyword evidence="4" id="KW-0337">GPI-anchor biosynthesis</keyword>
<dbReference type="InterPro" id="IPR034100">
    <property type="entry name" value="Sm_F"/>
</dbReference>
<evidence type="ECO:0000256" key="6">
    <source>
        <dbReference type="ARBA" id="ARBA00022824"/>
    </source>
</evidence>
<comment type="caution">
    <text evidence="12">The sequence shown here is derived from an EMBL/GenBank/DDBJ whole genome shotgun (WGS) entry which is preliminary data.</text>
</comment>
<feature type="domain" description="Sm" evidence="11">
    <location>
        <begin position="394"/>
        <end position="467"/>
    </location>
</feature>
<feature type="transmembrane region" description="Helical" evidence="10">
    <location>
        <begin position="118"/>
        <end position="143"/>
    </location>
</feature>
<dbReference type="CDD" id="cd01722">
    <property type="entry name" value="Sm_F"/>
    <property type="match status" value="1"/>
</dbReference>
<sequence>MLLEEKYAVVSCIVIRLIVSLLFPSLQAQLDKSVELSTPMSSYRSLTEGIFLLRNGFPLYHGGVVHHPPLLVAFMSLFEPQCLVALLYALTDGLISYQLMCMARCFPGLEMPSWLPGALYALNPLALLSCVSQSSVIFANAFTSTAILCALKGNLLSFATALGIASYLSPYQSLLLIPSLYVLSRENNQRTKAALAVLSVFIVLLQLSSAVTGGSWEFLQATYWSQMNFEKLFPNLGLWWYFFIEMFDMFIPFFKAAFNLFVISFILPFSIRFQRQPFYALVLCIGWITLTKPYPTLGDAGFFFSFLPFFKPLFGYMRCPLLSVLLCIHAIILSPIFYHLWVDLGSGNSNFFYAISLVYALALGFVLIDLCWSMLRIEFDGGRPNYNLKFTPTNPKPFLGELVNKPIVVTLKFNKTQYKGNLISTDNYFNLQLSEAEEVVDGKNKGKVGDIFIRCNNVLWIGEDLSAKEQHQQKPTTSDDTPTTTD</sequence>
<dbReference type="PANTHER" id="PTHR13121:SF0">
    <property type="entry name" value="PHOSPHATIDYLINOSITOL GLYCAN ANCHOR BIOSYNTHESIS CLASS U PROTEIN"/>
    <property type="match status" value="1"/>
</dbReference>
<evidence type="ECO:0000256" key="1">
    <source>
        <dbReference type="ARBA" id="ARBA00004477"/>
    </source>
</evidence>
<dbReference type="GO" id="GO:0000398">
    <property type="term" value="P:mRNA splicing, via spliceosome"/>
    <property type="evidence" value="ECO:0007669"/>
    <property type="project" value="InterPro"/>
</dbReference>
<dbReference type="PANTHER" id="PTHR13121">
    <property type="entry name" value="GPI TRANSAMIDASE COMPONENT PIG-U"/>
    <property type="match status" value="1"/>
</dbReference>
<evidence type="ECO:0000256" key="2">
    <source>
        <dbReference type="ARBA" id="ARBA00004687"/>
    </source>
</evidence>
<evidence type="ECO:0000256" key="5">
    <source>
        <dbReference type="ARBA" id="ARBA00022692"/>
    </source>
</evidence>
<name>A0A4C2E7N1_9SACH</name>
<dbReference type="SMART" id="SM00651">
    <property type="entry name" value="Sm"/>
    <property type="match status" value="1"/>
</dbReference>
<evidence type="ECO:0000256" key="7">
    <source>
        <dbReference type="ARBA" id="ARBA00022989"/>
    </source>
</evidence>
<evidence type="ECO:0000256" key="4">
    <source>
        <dbReference type="ARBA" id="ARBA00022502"/>
    </source>
</evidence>
<feature type="transmembrane region" description="Helical" evidence="10">
    <location>
        <begin position="278"/>
        <end position="294"/>
    </location>
</feature>
<comment type="pathway">
    <text evidence="2">Glycolipid biosynthesis; glycosylphosphatidylinositol-anchor biosynthesis.</text>
</comment>
<dbReference type="EMBL" id="BIMX01000016">
    <property type="protein sequence ID" value="GCF00176.1"/>
    <property type="molecule type" value="Genomic_DNA"/>
</dbReference>
<protein>
    <recommendedName>
        <fullName evidence="9">Sm protein F</fullName>
    </recommendedName>
</protein>
<dbReference type="Pfam" id="PF06728">
    <property type="entry name" value="PIG-U"/>
    <property type="match status" value="1"/>
</dbReference>
<dbReference type="GO" id="GO:0003723">
    <property type="term" value="F:RNA binding"/>
    <property type="evidence" value="ECO:0007669"/>
    <property type="project" value="InterPro"/>
</dbReference>
<dbReference type="Proteomes" id="UP000301737">
    <property type="component" value="Unassembled WGS sequence"/>
</dbReference>
<dbReference type="Pfam" id="PF01423">
    <property type="entry name" value="LSM"/>
    <property type="match status" value="1"/>
</dbReference>
<dbReference type="GO" id="GO:0016255">
    <property type="term" value="P:attachment of GPI anchor to protein"/>
    <property type="evidence" value="ECO:0007669"/>
    <property type="project" value="InterPro"/>
</dbReference>
<dbReference type="PROSITE" id="PS52002">
    <property type="entry name" value="SM"/>
    <property type="match status" value="1"/>
</dbReference>
<dbReference type="GO" id="GO:0005681">
    <property type="term" value="C:spliceosomal complex"/>
    <property type="evidence" value="ECO:0007669"/>
    <property type="project" value="InterPro"/>
</dbReference>
<evidence type="ECO:0000313" key="13">
    <source>
        <dbReference type="Proteomes" id="UP000301737"/>
    </source>
</evidence>
<comment type="similarity">
    <text evidence="3">Belongs to the PIGU family.</text>
</comment>
<feature type="transmembrane region" description="Helical" evidence="10">
    <location>
        <begin position="7"/>
        <end position="26"/>
    </location>
</feature>
<dbReference type="AlphaFoldDB" id="A0A4C2E7N1"/>
<evidence type="ECO:0000256" key="9">
    <source>
        <dbReference type="ARBA" id="ARBA00030144"/>
    </source>
</evidence>
<feature type="transmembrane region" description="Helical" evidence="10">
    <location>
        <begin position="155"/>
        <end position="183"/>
    </location>
</feature>
<dbReference type="GO" id="GO:0042765">
    <property type="term" value="C:GPI-anchor transamidase complex"/>
    <property type="evidence" value="ECO:0007669"/>
    <property type="project" value="InterPro"/>
</dbReference>
<dbReference type="OrthoDB" id="549017at2759"/>
<keyword evidence="5 10" id="KW-0812">Transmembrane</keyword>
<evidence type="ECO:0000313" key="12">
    <source>
        <dbReference type="EMBL" id="GCF00176.1"/>
    </source>
</evidence>
<accession>A0A4C2E7N1</accession>
<keyword evidence="7 10" id="KW-1133">Transmembrane helix</keyword>
<feature type="transmembrane region" description="Helical" evidence="10">
    <location>
        <begin position="324"/>
        <end position="341"/>
    </location>
</feature>
<dbReference type="InterPro" id="IPR001163">
    <property type="entry name" value="Sm_dom_euk/arc"/>
</dbReference>
<dbReference type="InterPro" id="IPR009600">
    <property type="entry name" value="PIG-U"/>
</dbReference>
<gene>
    <name evidence="12" type="primary">GAB1</name>
    <name evidence="12" type="ORF">ZYGM_001046</name>
</gene>
<evidence type="ECO:0000259" key="11">
    <source>
        <dbReference type="PROSITE" id="PS52002"/>
    </source>
</evidence>
<keyword evidence="6" id="KW-0256">Endoplasmic reticulum</keyword>
<dbReference type="SUPFAM" id="SSF50182">
    <property type="entry name" value="Sm-like ribonucleoproteins"/>
    <property type="match status" value="1"/>
</dbReference>
<dbReference type="Gene3D" id="2.30.30.100">
    <property type="match status" value="1"/>
</dbReference>
<evidence type="ECO:0000256" key="3">
    <source>
        <dbReference type="ARBA" id="ARBA00010026"/>
    </source>
</evidence>
<keyword evidence="13" id="KW-1185">Reference proteome</keyword>
<evidence type="ECO:0000256" key="8">
    <source>
        <dbReference type="ARBA" id="ARBA00023136"/>
    </source>
</evidence>
<feature type="transmembrane region" description="Helical" evidence="10">
    <location>
        <begin position="195"/>
        <end position="219"/>
    </location>
</feature>
<proteinExistence type="inferred from homology"/>
<evidence type="ECO:0000256" key="10">
    <source>
        <dbReference type="SAM" id="Phobius"/>
    </source>
</evidence>
<keyword evidence="8 10" id="KW-0472">Membrane</keyword>
<dbReference type="GO" id="GO:0006506">
    <property type="term" value="P:GPI anchor biosynthetic process"/>
    <property type="evidence" value="ECO:0007669"/>
    <property type="project" value="UniProtKB-UniPathway"/>
</dbReference>